<dbReference type="KEGG" id="ifn:GM661_01525"/>
<keyword evidence="3" id="KW-1185">Reference proteome</keyword>
<dbReference type="Pfam" id="PF04230">
    <property type="entry name" value="PS_pyruv_trans"/>
    <property type="match status" value="1"/>
</dbReference>
<protein>
    <recommendedName>
        <fullName evidence="1">Polysaccharide pyruvyl transferase domain-containing protein</fullName>
    </recommendedName>
</protein>
<name>A0A8A7K9I2_9FIRM</name>
<gene>
    <name evidence="2" type="ORF">GM661_01525</name>
</gene>
<dbReference type="EMBL" id="CP046640">
    <property type="protein sequence ID" value="QTL96745.1"/>
    <property type="molecule type" value="Genomic_DNA"/>
</dbReference>
<evidence type="ECO:0000259" key="1">
    <source>
        <dbReference type="Pfam" id="PF04230"/>
    </source>
</evidence>
<dbReference type="InterPro" id="IPR007345">
    <property type="entry name" value="Polysacch_pyruvyl_Trfase"/>
</dbReference>
<reference evidence="2" key="1">
    <citation type="submission" date="2019-12" db="EMBL/GenBank/DDBJ databases">
        <authorList>
            <person name="zhang j."/>
            <person name="sun C.M."/>
        </authorList>
    </citation>
    <scope>NUCLEOTIDE SEQUENCE</scope>
    <source>
        <strain evidence="2">NS-1</strain>
    </source>
</reference>
<proteinExistence type="predicted"/>
<feature type="domain" description="Polysaccharide pyruvyl transferase" evidence="1">
    <location>
        <begin position="25"/>
        <end position="305"/>
    </location>
</feature>
<dbReference type="PANTHER" id="PTHR36836:SF1">
    <property type="entry name" value="COLANIC ACID BIOSYNTHESIS PROTEIN WCAK"/>
    <property type="match status" value="1"/>
</dbReference>
<sequence length="376" mass="42796">MTGILIFEGENNLKPICYLSVGLDNLGDKACLEAFLKKLSSLYQGSSVKPDIYQVLWYQFDKLNIQEFSLVVLGGGSLLATSYYLKCLYQAQQAGVSTVIWGSGIDHSDPQFTDDLLAGRAEGVPDIEEFFTRKVKYLLRSTVSQAGLVGVRGPYTLKILQLLDCQLDKVFIAGDSGILLEPDLSRDNNLHLSEKMIMVNWGTSYNKVYGENEEKLAGELAGSLDHLQEEGYQIIIYPVWEQDIPAIFRLVDEMINQDNLIVINRVLPSSQLLWYISQASLSINFKLHPCIFSAAVGVPFISLAYRFKCFDFAESVKCQELCIRTDVCDIKKEILDRVKYIRDNKNTYYNKFLQYKSAFNKKYDFLIEYIDETIKK</sequence>
<accession>A0A8A7K9I2</accession>
<dbReference type="AlphaFoldDB" id="A0A8A7K9I2"/>
<organism evidence="2 3">
    <name type="scientific">Iocasia fonsfrigidae</name>
    <dbReference type="NCBI Taxonomy" id="2682810"/>
    <lineage>
        <taxon>Bacteria</taxon>
        <taxon>Bacillati</taxon>
        <taxon>Bacillota</taxon>
        <taxon>Clostridia</taxon>
        <taxon>Halanaerobiales</taxon>
        <taxon>Halanaerobiaceae</taxon>
        <taxon>Iocasia</taxon>
    </lineage>
</organism>
<evidence type="ECO:0000313" key="3">
    <source>
        <dbReference type="Proteomes" id="UP000665020"/>
    </source>
</evidence>
<dbReference type="PANTHER" id="PTHR36836">
    <property type="entry name" value="COLANIC ACID BIOSYNTHESIS PROTEIN WCAK"/>
    <property type="match status" value="1"/>
</dbReference>
<evidence type="ECO:0000313" key="2">
    <source>
        <dbReference type="EMBL" id="QTL96745.1"/>
    </source>
</evidence>
<dbReference type="Proteomes" id="UP000665020">
    <property type="component" value="Chromosome"/>
</dbReference>